<name>A0A7K2IY86_9ACTN</name>
<gene>
    <name evidence="14" type="ORF">GTW20_21440</name>
</gene>
<protein>
    <submittedName>
        <fullName evidence="14">YegS/Rv2252/BmrU family lipid kinase</fullName>
    </submittedName>
</protein>
<keyword evidence="6" id="KW-0547">Nucleotide-binding</keyword>
<keyword evidence="12" id="KW-1208">Phospholipid metabolism</keyword>
<evidence type="ECO:0000256" key="8">
    <source>
        <dbReference type="ARBA" id="ARBA00022840"/>
    </source>
</evidence>
<dbReference type="AlphaFoldDB" id="A0A7K2IY86"/>
<dbReference type="InterPro" id="IPR017438">
    <property type="entry name" value="ATP-NAD_kinase_N"/>
</dbReference>
<evidence type="ECO:0000256" key="6">
    <source>
        <dbReference type="ARBA" id="ARBA00022741"/>
    </source>
</evidence>
<keyword evidence="8" id="KW-0067">ATP-binding</keyword>
<keyword evidence="3" id="KW-0444">Lipid biosynthesis</keyword>
<dbReference type="Pfam" id="PF00781">
    <property type="entry name" value="DAGK_cat"/>
    <property type="match status" value="1"/>
</dbReference>
<dbReference type="EMBL" id="WWHY01000001">
    <property type="protein sequence ID" value="MYR34745.1"/>
    <property type="molecule type" value="Genomic_DNA"/>
</dbReference>
<accession>A0A7K2IY86</accession>
<evidence type="ECO:0000256" key="10">
    <source>
        <dbReference type="ARBA" id="ARBA00023098"/>
    </source>
</evidence>
<dbReference type="GO" id="GO:0005886">
    <property type="term" value="C:plasma membrane"/>
    <property type="evidence" value="ECO:0007669"/>
    <property type="project" value="TreeGrafter"/>
</dbReference>
<keyword evidence="10" id="KW-0443">Lipid metabolism</keyword>
<organism evidence="14 15">
    <name type="scientific">Nocardiopsis alba</name>
    <dbReference type="NCBI Taxonomy" id="53437"/>
    <lineage>
        <taxon>Bacteria</taxon>
        <taxon>Bacillati</taxon>
        <taxon>Actinomycetota</taxon>
        <taxon>Actinomycetes</taxon>
        <taxon>Streptosporangiales</taxon>
        <taxon>Nocardiopsidaceae</taxon>
        <taxon>Nocardiopsis</taxon>
    </lineage>
</organism>
<keyword evidence="11" id="KW-0594">Phospholipid biosynthesis</keyword>
<dbReference type="GO" id="GO:0046872">
    <property type="term" value="F:metal ion binding"/>
    <property type="evidence" value="ECO:0007669"/>
    <property type="project" value="UniProtKB-KW"/>
</dbReference>
<evidence type="ECO:0000256" key="2">
    <source>
        <dbReference type="ARBA" id="ARBA00005983"/>
    </source>
</evidence>
<keyword evidence="4" id="KW-0808">Transferase</keyword>
<dbReference type="Gene3D" id="3.40.50.10330">
    <property type="entry name" value="Probable inorganic polyphosphate/atp-NAD kinase, domain 1"/>
    <property type="match status" value="1"/>
</dbReference>
<dbReference type="Gene3D" id="2.60.200.40">
    <property type="match status" value="1"/>
</dbReference>
<sequence length="298" mass="31790">MSPHIALLVNPASGRRRAAVIAVRLKEALRAAGARVHVYTGRSAADSRRLARLAVSDRPHALVAVGGDGLVHQALQAVVGSGVPLAVVPAGSGNDIARAFGSRHTSARRTAETILAGRTRSSDVIRLTLPDGGRRYYMSVLACGFDARVNERVNGLRFGMGRAGYLYGIVAETRSFDPIDFEIDIDGRRISERGMLVAVGNTDSYGGGLKMCAGAEPDDGLLDVVLIREAPLSRFVRHFPRILKGSHVELEEVRVERGSSVTVRGDAGIAYADGERMGPTPLMCQVVPKAVEMLEPTS</sequence>
<reference evidence="14 15" key="1">
    <citation type="journal article" date="2019" name="Nat. Commun.">
        <title>The antimicrobial potential of Streptomyces from insect microbiomes.</title>
        <authorList>
            <person name="Chevrette M.G."/>
            <person name="Carlson C.M."/>
            <person name="Ortega H.E."/>
            <person name="Thomas C."/>
            <person name="Ananiev G.E."/>
            <person name="Barns K.J."/>
            <person name="Book A.J."/>
            <person name="Cagnazzo J."/>
            <person name="Carlos C."/>
            <person name="Flanigan W."/>
            <person name="Grubbs K.J."/>
            <person name="Horn H.A."/>
            <person name="Hoffmann F.M."/>
            <person name="Klassen J.L."/>
            <person name="Knack J.J."/>
            <person name="Lewin G.R."/>
            <person name="McDonald B.R."/>
            <person name="Muller L."/>
            <person name="Melo W.G.P."/>
            <person name="Pinto-Tomas A.A."/>
            <person name="Schmitz A."/>
            <person name="Wendt-Pienkowski E."/>
            <person name="Wildman S."/>
            <person name="Zhao M."/>
            <person name="Zhang F."/>
            <person name="Bugni T.S."/>
            <person name="Andes D.R."/>
            <person name="Pupo M.T."/>
            <person name="Currie C.R."/>
        </authorList>
    </citation>
    <scope>NUCLEOTIDE SEQUENCE [LARGE SCALE GENOMIC DNA]</scope>
    <source>
        <strain evidence="14 15">SID5840</strain>
    </source>
</reference>
<dbReference type="GO" id="GO:0004143">
    <property type="term" value="F:ATP-dependent diacylglycerol kinase activity"/>
    <property type="evidence" value="ECO:0007669"/>
    <property type="project" value="TreeGrafter"/>
</dbReference>
<evidence type="ECO:0000256" key="11">
    <source>
        <dbReference type="ARBA" id="ARBA00023209"/>
    </source>
</evidence>
<keyword evidence="9" id="KW-0460">Magnesium</keyword>
<evidence type="ECO:0000313" key="15">
    <source>
        <dbReference type="Proteomes" id="UP000467124"/>
    </source>
</evidence>
<dbReference type="Proteomes" id="UP000467124">
    <property type="component" value="Unassembled WGS sequence"/>
</dbReference>
<comment type="cofactor">
    <cofactor evidence="1">
        <name>Mg(2+)</name>
        <dbReference type="ChEBI" id="CHEBI:18420"/>
    </cofactor>
</comment>
<dbReference type="RefSeq" id="WP_161111677.1">
    <property type="nucleotide sequence ID" value="NZ_WWHY01000001.1"/>
</dbReference>
<comment type="similarity">
    <text evidence="2">Belongs to the diacylglycerol/lipid kinase family.</text>
</comment>
<keyword evidence="7 14" id="KW-0418">Kinase</keyword>
<evidence type="ECO:0000256" key="3">
    <source>
        <dbReference type="ARBA" id="ARBA00022516"/>
    </source>
</evidence>
<evidence type="ECO:0000256" key="4">
    <source>
        <dbReference type="ARBA" id="ARBA00022679"/>
    </source>
</evidence>
<dbReference type="PANTHER" id="PTHR12358">
    <property type="entry name" value="SPHINGOSINE KINASE"/>
    <property type="match status" value="1"/>
</dbReference>
<dbReference type="NCBIfam" id="TIGR00147">
    <property type="entry name" value="YegS/Rv2252/BmrU family lipid kinase"/>
    <property type="match status" value="1"/>
</dbReference>
<evidence type="ECO:0000256" key="9">
    <source>
        <dbReference type="ARBA" id="ARBA00022842"/>
    </source>
</evidence>
<comment type="caution">
    <text evidence="14">The sequence shown here is derived from an EMBL/GenBank/DDBJ whole genome shotgun (WGS) entry which is preliminary data.</text>
</comment>
<evidence type="ECO:0000259" key="13">
    <source>
        <dbReference type="PROSITE" id="PS50146"/>
    </source>
</evidence>
<evidence type="ECO:0000256" key="7">
    <source>
        <dbReference type="ARBA" id="ARBA00022777"/>
    </source>
</evidence>
<feature type="domain" description="DAGKc" evidence="13">
    <location>
        <begin position="1"/>
        <end position="131"/>
    </location>
</feature>
<dbReference type="PANTHER" id="PTHR12358:SF106">
    <property type="entry name" value="LIPID KINASE YEGS"/>
    <property type="match status" value="1"/>
</dbReference>
<evidence type="ECO:0000256" key="12">
    <source>
        <dbReference type="ARBA" id="ARBA00023264"/>
    </source>
</evidence>
<dbReference type="GO" id="GO:0005524">
    <property type="term" value="F:ATP binding"/>
    <property type="evidence" value="ECO:0007669"/>
    <property type="project" value="UniProtKB-KW"/>
</dbReference>
<dbReference type="InterPro" id="IPR005218">
    <property type="entry name" value="Diacylglycerol/lipid_kinase"/>
</dbReference>
<dbReference type="InterPro" id="IPR001206">
    <property type="entry name" value="Diacylglycerol_kinase_cat_dom"/>
</dbReference>
<evidence type="ECO:0000256" key="1">
    <source>
        <dbReference type="ARBA" id="ARBA00001946"/>
    </source>
</evidence>
<proteinExistence type="inferred from homology"/>
<evidence type="ECO:0000256" key="5">
    <source>
        <dbReference type="ARBA" id="ARBA00022723"/>
    </source>
</evidence>
<dbReference type="SUPFAM" id="SSF111331">
    <property type="entry name" value="NAD kinase/diacylglycerol kinase-like"/>
    <property type="match status" value="1"/>
</dbReference>
<dbReference type="GO" id="GO:0008654">
    <property type="term" value="P:phospholipid biosynthetic process"/>
    <property type="evidence" value="ECO:0007669"/>
    <property type="project" value="UniProtKB-KW"/>
</dbReference>
<dbReference type="PROSITE" id="PS50146">
    <property type="entry name" value="DAGK"/>
    <property type="match status" value="1"/>
</dbReference>
<keyword evidence="5" id="KW-0479">Metal-binding</keyword>
<dbReference type="Pfam" id="PF19279">
    <property type="entry name" value="YegS_C"/>
    <property type="match status" value="1"/>
</dbReference>
<evidence type="ECO:0000313" key="14">
    <source>
        <dbReference type="EMBL" id="MYR34745.1"/>
    </source>
</evidence>
<dbReference type="InterPro" id="IPR050187">
    <property type="entry name" value="Lipid_Phosphate_FormReg"/>
</dbReference>
<dbReference type="SMART" id="SM00046">
    <property type="entry name" value="DAGKc"/>
    <property type="match status" value="1"/>
</dbReference>
<dbReference type="InterPro" id="IPR045540">
    <property type="entry name" value="YegS/DAGK_C"/>
</dbReference>
<dbReference type="InterPro" id="IPR016064">
    <property type="entry name" value="NAD/diacylglycerol_kinase_sf"/>
</dbReference>